<dbReference type="WBParaSite" id="Gr19_v10_g646.t2">
    <property type="protein sequence ID" value="Gr19_v10_g646.t2"/>
    <property type="gene ID" value="Gr19_v10_g646"/>
</dbReference>
<feature type="transmembrane region" description="Helical" evidence="1">
    <location>
        <begin position="70"/>
        <end position="91"/>
    </location>
</feature>
<evidence type="ECO:0000313" key="3">
    <source>
        <dbReference type="WBParaSite" id="Gr19_v10_g646.t2"/>
    </source>
</evidence>
<dbReference type="AlphaFoldDB" id="A0A914I0V9"/>
<evidence type="ECO:0000256" key="1">
    <source>
        <dbReference type="SAM" id="Phobius"/>
    </source>
</evidence>
<protein>
    <submittedName>
        <fullName evidence="3">Uncharacterized protein</fullName>
    </submittedName>
</protein>
<keyword evidence="1" id="KW-0812">Transmembrane</keyword>
<name>A0A914I0V9_GLORO</name>
<reference evidence="3" key="1">
    <citation type="submission" date="2022-11" db="UniProtKB">
        <authorList>
            <consortium name="WormBaseParasite"/>
        </authorList>
    </citation>
    <scope>IDENTIFICATION</scope>
</reference>
<dbReference type="Proteomes" id="UP000887572">
    <property type="component" value="Unplaced"/>
</dbReference>
<feature type="transmembrane region" description="Helical" evidence="1">
    <location>
        <begin position="149"/>
        <end position="173"/>
    </location>
</feature>
<feature type="transmembrane region" description="Helical" evidence="1">
    <location>
        <begin position="111"/>
        <end position="137"/>
    </location>
</feature>
<keyword evidence="2" id="KW-1185">Reference proteome</keyword>
<evidence type="ECO:0000313" key="2">
    <source>
        <dbReference type="Proteomes" id="UP000887572"/>
    </source>
</evidence>
<accession>A0A914I0V9</accession>
<sequence length="275" mass="30833">MQPNKLKFIQRLLIHTAQDDAIYDVAELKSVSLFRTTEQRVIMSAPLIMPIIYGKKHCFCGIPVQTAARVIAIVNIAFCALGIVLAIYAYGPSTMMTALKWRNPKLYLPYLAVKGFFTLLGCLFAVFTLCLTIYVLITEGISKRGIMGIAACAVNCVFVPFCIWLYRLVWLAYKEAAGCIKSFAVGFSAEVLGEMSLPFGFSFSNPSLQTILVKADEPAVLNTNRSTSFAQWNEFELEMGISMEVNMVKMKFADLLIASAPSNLSEWKKYWQRFF</sequence>
<keyword evidence="1" id="KW-1133">Transmembrane helix</keyword>
<organism evidence="2 3">
    <name type="scientific">Globodera rostochiensis</name>
    <name type="common">Golden nematode worm</name>
    <name type="synonym">Heterodera rostochiensis</name>
    <dbReference type="NCBI Taxonomy" id="31243"/>
    <lineage>
        <taxon>Eukaryota</taxon>
        <taxon>Metazoa</taxon>
        <taxon>Ecdysozoa</taxon>
        <taxon>Nematoda</taxon>
        <taxon>Chromadorea</taxon>
        <taxon>Rhabditida</taxon>
        <taxon>Tylenchina</taxon>
        <taxon>Tylenchomorpha</taxon>
        <taxon>Tylenchoidea</taxon>
        <taxon>Heteroderidae</taxon>
        <taxon>Heteroderinae</taxon>
        <taxon>Globodera</taxon>
    </lineage>
</organism>
<keyword evidence="1" id="KW-0472">Membrane</keyword>
<proteinExistence type="predicted"/>